<dbReference type="Proteomes" id="UP000823960">
    <property type="component" value="Unassembled WGS sequence"/>
</dbReference>
<dbReference type="Pfam" id="PF09560">
    <property type="entry name" value="Spore_YunB"/>
    <property type="match status" value="1"/>
</dbReference>
<evidence type="ECO:0008006" key="3">
    <source>
        <dbReference type="Google" id="ProtNLM"/>
    </source>
</evidence>
<reference evidence="1" key="2">
    <citation type="journal article" date="2021" name="PeerJ">
        <title>Extensive microbial diversity within the chicken gut microbiome revealed by metagenomics and culture.</title>
        <authorList>
            <person name="Gilroy R."/>
            <person name="Ravi A."/>
            <person name="Getino M."/>
            <person name="Pursley I."/>
            <person name="Horton D.L."/>
            <person name="Alikhan N.F."/>
            <person name="Baker D."/>
            <person name="Gharbi K."/>
            <person name="Hall N."/>
            <person name="Watson M."/>
            <person name="Adriaenssens E.M."/>
            <person name="Foster-Nyarko E."/>
            <person name="Jarju S."/>
            <person name="Secka A."/>
            <person name="Antonio M."/>
            <person name="Oren A."/>
            <person name="Chaudhuri R.R."/>
            <person name="La Ragione R."/>
            <person name="Hildebrand F."/>
            <person name="Pallen M.J."/>
        </authorList>
    </citation>
    <scope>NUCLEOTIDE SEQUENCE</scope>
    <source>
        <strain evidence="1">1370</strain>
    </source>
</reference>
<dbReference type="EMBL" id="DVOL01000092">
    <property type="protein sequence ID" value="HIV11308.1"/>
    <property type="molecule type" value="Genomic_DNA"/>
</dbReference>
<dbReference type="AlphaFoldDB" id="A0A9D1T5C8"/>
<organism evidence="1 2">
    <name type="scientific">Candidatus Faeciplasma avium</name>
    <dbReference type="NCBI Taxonomy" id="2840798"/>
    <lineage>
        <taxon>Bacteria</taxon>
        <taxon>Bacillati</taxon>
        <taxon>Bacillota</taxon>
        <taxon>Clostridia</taxon>
        <taxon>Eubacteriales</taxon>
        <taxon>Oscillospiraceae</taxon>
        <taxon>Oscillospiraceae incertae sedis</taxon>
        <taxon>Candidatus Faeciplasma</taxon>
    </lineage>
</organism>
<reference evidence="1" key="1">
    <citation type="submission" date="2020-10" db="EMBL/GenBank/DDBJ databases">
        <authorList>
            <person name="Gilroy R."/>
        </authorList>
    </citation>
    <scope>NUCLEOTIDE SEQUENCE</scope>
    <source>
        <strain evidence="1">1370</strain>
    </source>
</reference>
<evidence type="ECO:0000313" key="2">
    <source>
        <dbReference type="Proteomes" id="UP000823960"/>
    </source>
</evidence>
<dbReference type="InterPro" id="IPR014197">
    <property type="entry name" value="Sporulation_prot_YunB"/>
</dbReference>
<protein>
    <recommendedName>
        <fullName evidence="3">Sporulation protein YunB</fullName>
    </recommendedName>
</protein>
<comment type="caution">
    <text evidence="1">The sequence shown here is derived from an EMBL/GenBank/DDBJ whole genome shotgun (WGS) entry which is preliminary data.</text>
</comment>
<accession>A0A9D1T5C8</accession>
<gene>
    <name evidence="1" type="ORF">IAD28_06430</name>
</gene>
<proteinExistence type="predicted"/>
<evidence type="ECO:0000313" key="1">
    <source>
        <dbReference type="EMBL" id="HIV11308.1"/>
    </source>
</evidence>
<name>A0A9D1T5C8_9FIRM</name>
<sequence>MRRKGLTGGFFGRSRFLIGASRDRLPVIFLLSLLLAAVILLNRTLGPVVMSMARQYGSLAVSRTVSEAVSSVFELEALEYSELVSLSYSESGMVTSAQYNTSRINRLRTTVSEELIKALEGLRASKIKLPLGSITGELLSSGKGPGIRLRIAQASYPKIELFSSFESAGINIVKNEIILRITIDSVLYLPPAKESFSLTQDFVIAQTIIVGSIPEGYTSIAL</sequence>